<keyword evidence="2" id="KW-1185">Reference proteome</keyword>
<organism evidence="1 2">
    <name type="scientific">Phytophthora megakarya</name>
    <dbReference type="NCBI Taxonomy" id="4795"/>
    <lineage>
        <taxon>Eukaryota</taxon>
        <taxon>Sar</taxon>
        <taxon>Stramenopiles</taxon>
        <taxon>Oomycota</taxon>
        <taxon>Peronosporomycetes</taxon>
        <taxon>Peronosporales</taxon>
        <taxon>Peronosporaceae</taxon>
        <taxon>Phytophthora</taxon>
    </lineage>
</organism>
<sequence>MTAALWWDRKHVQFLGTGSSREMDTCRGIDVHDQLWLQRYSIQMQTWCKKYYKSIIMGLVDVAVVNAYIVFKEAQKRSGGKPSTHAEFLLELHSEMLALGERDFAIVASLSCCPEHVRHVAAPVQPDTCCILYMLDLPQQHVQSIKW</sequence>
<evidence type="ECO:0008006" key="3">
    <source>
        <dbReference type="Google" id="ProtNLM"/>
    </source>
</evidence>
<proteinExistence type="predicted"/>
<name>A0A225WCZ6_9STRA</name>
<dbReference type="AlphaFoldDB" id="A0A225WCZ6"/>
<accession>A0A225WCZ6</accession>
<dbReference type="OrthoDB" id="105078at2759"/>
<reference evidence="2" key="1">
    <citation type="submission" date="2017-03" db="EMBL/GenBank/DDBJ databases">
        <title>Phytopthora megakarya and P. palmivora, two closely related causual agents of cacao black pod achieved similar genome size and gene model numbers by different mechanisms.</title>
        <authorList>
            <person name="Ali S."/>
            <person name="Shao J."/>
            <person name="Larry D.J."/>
            <person name="Kronmiller B."/>
            <person name="Shen D."/>
            <person name="Strem M.D."/>
            <person name="Melnick R.L."/>
            <person name="Guiltinan M.J."/>
            <person name="Tyler B.M."/>
            <person name="Meinhardt L.W."/>
            <person name="Bailey B.A."/>
        </authorList>
    </citation>
    <scope>NUCLEOTIDE SEQUENCE [LARGE SCALE GENOMIC DNA]</scope>
    <source>
        <strain evidence="2">zdho120</strain>
    </source>
</reference>
<dbReference type="Proteomes" id="UP000198211">
    <property type="component" value="Unassembled WGS sequence"/>
</dbReference>
<evidence type="ECO:0000313" key="2">
    <source>
        <dbReference type="Proteomes" id="UP000198211"/>
    </source>
</evidence>
<evidence type="ECO:0000313" key="1">
    <source>
        <dbReference type="EMBL" id="OWZ14700.1"/>
    </source>
</evidence>
<comment type="caution">
    <text evidence="1">The sequence shown here is derived from an EMBL/GenBank/DDBJ whole genome shotgun (WGS) entry which is preliminary data.</text>
</comment>
<gene>
    <name evidence="1" type="ORF">PHMEG_00011788</name>
</gene>
<dbReference type="PANTHER" id="PTHR46599">
    <property type="entry name" value="PIGGYBAC TRANSPOSABLE ELEMENT-DERIVED PROTEIN 4"/>
    <property type="match status" value="1"/>
</dbReference>
<dbReference type="PANTHER" id="PTHR46599:SF3">
    <property type="entry name" value="PIGGYBAC TRANSPOSABLE ELEMENT-DERIVED PROTEIN 4"/>
    <property type="match status" value="1"/>
</dbReference>
<dbReference type="EMBL" id="NBNE01001281">
    <property type="protein sequence ID" value="OWZ14700.1"/>
    <property type="molecule type" value="Genomic_DNA"/>
</dbReference>
<protein>
    <recommendedName>
        <fullName evidence="3">PiggyBac transposable element-derived protein domain-containing protein</fullName>
    </recommendedName>
</protein>